<keyword evidence="1" id="KW-0812">Transmembrane</keyword>
<keyword evidence="1" id="KW-0472">Membrane</keyword>
<organism evidence="2 3">
    <name type="scientific">Methylomonas aurea</name>
    <dbReference type="NCBI Taxonomy" id="2952224"/>
    <lineage>
        <taxon>Bacteria</taxon>
        <taxon>Pseudomonadati</taxon>
        <taxon>Pseudomonadota</taxon>
        <taxon>Gammaproteobacteria</taxon>
        <taxon>Methylococcales</taxon>
        <taxon>Methylococcaceae</taxon>
        <taxon>Methylomonas</taxon>
    </lineage>
</organism>
<feature type="transmembrane region" description="Helical" evidence="1">
    <location>
        <begin position="26"/>
        <end position="48"/>
    </location>
</feature>
<dbReference type="EMBL" id="JANIBM010000010">
    <property type="protein sequence ID" value="MCQ8181535.1"/>
    <property type="molecule type" value="Genomic_DNA"/>
</dbReference>
<dbReference type="Proteomes" id="UP001524569">
    <property type="component" value="Unassembled WGS sequence"/>
</dbReference>
<reference evidence="2 3" key="1">
    <citation type="submission" date="2022-07" db="EMBL/GenBank/DDBJ databases">
        <title>Methylomonas rivi sp. nov., Methylomonas rosea sp. nov., Methylomonas aureus sp. nov. and Methylomonas subterranea sp. nov., four novel methanotrophs isolated from a freshwater creek and the deep terrestrial subsurface.</title>
        <authorList>
            <person name="Abin C."/>
            <person name="Sankaranarayanan K."/>
            <person name="Garner C."/>
            <person name="Sindelar R."/>
            <person name="Kotary K."/>
            <person name="Garner R."/>
            <person name="Barclay S."/>
            <person name="Lawson P."/>
            <person name="Krumholz L."/>
        </authorList>
    </citation>
    <scope>NUCLEOTIDE SEQUENCE [LARGE SCALE GENOMIC DNA]</scope>
    <source>
        <strain evidence="2 3">SURF-1</strain>
    </source>
</reference>
<keyword evidence="3" id="KW-1185">Reference proteome</keyword>
<accession>A0ABT1UIP6</accession>
<sequence length="51" mass="5291">MGNLCNLREGSDRSGIFSKGLGFADLSLGILSLVIAIPVIQGMSGALLKEQ</sequence>
<evidence type="ECO:0000313" key="3">
    <source>
        <dbReference type="Proteomes" id="UP001524569"/>
    </source>
</evidence>
<proteinExistence type="predicted"/>
<evidence type="ECO:0000313" key="2">
    <source>
        <dbReference type="EMBL" id="MCQ8181535.1"/>
    </source>
</evidence>
<dbReference type="RefSeq" id="WP_256610830.1">
    <property type="nucleotide sequence ID" value="NZ_JANIBM010000010.1"/>
</dbReference>
<evidence type="ECO:0000256" key="1">
    <source>
        <dbReference type="SAM" id="Phobius"/>
    </source>
</evidence>
<gene>
    <name evidence="2" type="ORF">NP603_10480</name>
</gene>
<comment type="caution">
    <text evidence="2">The sequence shown here is derived from an EMBL/GenBank/DDBJ whole genome shotgun (WGS) entry which is preliminary data.</text>
</comment>
<protein>
    <submittedName>
        <fullName evidence="2">Uncharacterized protein</fullName>
    </submittedName>
</protein>
<name>A0ABT1UIP6_9GAMM</name>
<keyword evidence="1" id="KW-1133">Transmembrane helix</keyword>